<feature type="compositionally biased region" description="Basic and acidic residues" evidence="1">
    <location>
        <begin position="103"/>
        <end position="116"/>
    </location>
</feature>
<reference evidence="2" key="1">
    <citation type="submission" date="2019-06" db="EMBL/GenBank/DDBJ databases">
        <authorList>
            <person name="Zheng W."/>
        </authorList>
    </citation>
    <scope>NUCLEOTIDE SEQUENCE</scope>
    <source>
        <strain evidence="2">QDHG01</strain>
    </source>
</reference>
<feature type="region of interest" description="Disordered" evidence="1">
    <location>
        <begin position="83"/>
        <end position="116"/>
    </location>
</feature>
<sequence length="116" mass="12653">MKKSMIRKATPTAQAATSRACRRGSPAVTIRKIGTVATGSRITIRVTNSQKKWLRNVGATRVPFAVAPPKAAWVPLRIEERSLPSRTLGPLPGEPLATSWNESRSRAPDQEAQKHS</sequence>
<protein>
    <submittedName>
        <fullName evidence="2">Uncharacterized protein</fullName>
    </submittedName>
</protein>
<dbReference type="AlphaFoldDB" id="A0A8J8SXQ5"/>
<evidence type="ECO:0000313" key="2">
    <source>
        <dbReference type="EMBL" id="TNV74480.1"/>
    </source>
</evidence>
<evidence type="ECO:0000256" key="1">
    <source>
        <dbReference type="SAM" id="MobiDB-lite"/>
    </source>
</evidence>
<name>A0A8J8SXQ5_HALGN</name>
<feature type="region of interest" description="Disordered" evidence="1">
    <location>
        <begin position="1"/>
        <end position="24"/>
    </location>
</feature>
<proteinExistence type="predicted"/>
<dbReference type="Proteomes" id="UP000785679">
    <property type="component" value="Unassembled WGS sequence"/>
</dbReference>
<keyword evidence="3" id="KW-1185">Reference proteome</keyword>
<accession>A0A8J8SXQ5</accession>
<gene>
    <name evidence="2" type="ORF">FGO68_gene13987</name>
</gene>
<dbReference type="EMBL" id="RRYP01016942">
    <property type="protein sequence ID" value="TNV74480.1"/>
    <property type="molecule type" value="Genomic_DNA"/>
</dbReference>
<evidence type="ECO:0000313" key="3">
    <source>
        <dbReference type="Proteomes" id="UP000785679"/>
    </source>
</evidence>
<comment type="caution">
    <text evidence="2">The sequence shown here is derived from an EMBL/GenBank/DDBJ whole genome shotgun (WGS) entry which is preliminary data.</text>
</comment>
<organism evidence="2 3">
    <name type="scientific">Halteria grandinella</name>
    <dbReference type="NCBI Taxonomy" id="5974"/>
    <lineage>
        <taxon>Eukaryota</taxon>
        <taxon>Sar</taxon>
        <taxon>Alveolata</taxon>
        <taxon>Ciliophora</taxon>
        <taxon>Intramacronucleata</taxon>
        <taxon>Spirotrichea</taxon>
        <taxon>Stichotrichia</taxon>
        <taxon>Sporadotrichida</taxon>
        <taxon>Halteriidae</taxon>
        <taxon>Halteria</taxon>
    </lineage>
</organism>